<evidence type="ECO:0000256" key="4">
    <source>
        <dbReference type="ARBA" id="ARBA00016962"/>
    </source>
</evidence>
<proteinExistence type="inferred from homology"/>
<keyword evidence="5" id="KW-0813">Transport</keyword>
<comment type="subunit">
    <text evidence="3">The complex is composed of two ATP-binding proteins (HrtA), two transmembrane proteins (HrtB) and a solute-binding protein.</text>
</comment>
<evidence type="ECO:0000256" key="8">
    <source>
        <dbReference type="ARBA" id="ARBA00022989"/>
    </source>
</evidence>
<gene>
    <name evidence="13" type="ORF">G6Z83_00775</name>
</gene>
<evidence type="ECO:0000256" key="9">
    <source>
        <dbReference type="ARBA" id="ARBA00023136"/>
    </source>
</evidence>
<evidence type="ECO:0000256" key="2">
    <source>
        <dbReference type="ARBA" id="ARBA00008697"/>
    </source>
</evidence>
<organism evidence="13 14">
    <name type="scientific">Lactobacillus iners</name>
    <dbReference type="NCBI Taxonomy" id="147802"/>
    <lineage>
        <taxon>Bacteria</taxon>
        <taxon>Bacillati</taxon>
        <taxon>Bacillota</taxon>
        <taxon>Bacilli</taxon>
        <taxon>Lactobacillales</taxon>
        <taxon>Lactobacillaceae</taxon>
        <taxon>Lactobacillus</taxon>
    </lineage>
</organism>
<name>A0A6G7B7F4_9LACO</name>
<evidence type="ECO:0000256" key="10">
    <source>
        <dbReference type="ARBA" id="ARBA00024973"/>
    </source>
</evidence>
<evidence type="ECO:0000313" key="13">
    <source>
        <dbReference type="EMBL" id="QIH23348.1"/>
    </source>
</evidence>
<dbReference type="PANTHER" id="PTHR43738:SF1">
    <property type="entry name" value="HEMIN TRANSPORT SYSTEM PERMEASE PROTEIN HRTB-RELATED"/>
    <property type="match status" value="1"/>
</dbReference>
<feature type="transmembrane region" description="Helical" evidence="11">
    <location>
        <begin position="276"/>
        <end position="301"/>
    </location>
</feature>
<comment type="subcellular location">
    <subcellularLocation>
        <location evidence="1">Cell membrane</location>
        <topology evidence="1">Multi-pass membrane protein</topology>
    </subcellularLocation>
</comment>
<feature type="transmembrane region" description="Helical" evidence="11">
    <location>
        <begin position="235"/>
        <end position="255"/>
    </location>
</feature>
<feature type="domain" description="ABC3 transporter permease C-terminal" evidence="12">
    <location>
        <begin position="235"/>
        <end position="346"/>
    </location>
</feature>
<dbReference type="RefSeq" id="WP_164823866.1">
    <property type="nucleotide sequence ID" value="NZ_CP049228.1"/>
</dbReference>
<dbReference type="EMBL" id="CP049228">
    <property type="protein sequence ID" value="QIH23348.1"/>
    <property type="molecule type" value="Genomic_DNA"/>
</dbReference>
<dbReference type="InterPro" id="IPR003838">
    <property type="entry name" value="ABC3_permease_C"/>
</dbReference>
<feature type="transmembrane region" description="Helical" evidence="11">
    <location>
        <begin position="15"/>
        <end position="39"/>
    </location>
</feature>
<evidence type="ECO:0000313" key="14">
    <source>
        <dbReference type="Proteomes" id="UP000501676"/>
    </source>
</evidence>
<dbReference type="Pfam" id="PF02687">
    <property type="entry name" value="FtsX"/>
    <property type="match status" value="1"/>
</dbReference>
<feature type="transmembrane region" description="Helical" evidence="11">
    <location>
        <begin position="313"/>
        <end position="336"/>
    </location>
</feature>
<reference evidence="13 14" key="1">
    <citation type="submission" date="2020-02" db="EMBL/GenBank/DDBJ databases">
        <title>Complete genome sequences of six Lactobacillus iners strains isolated from the human vagina.</title>
        <authorList>
            <person name="France M.T."/>
            <person name="Rutt L."/>
            <person name="Narina S."/>
            <person name="Arbaugh S."/>
            <person name="Humphrys M.S."/>
            <person name="Ma B."/>
            <person name="Hayward M.R."/>
            <person name="Relman D."/>
            <person name="Kwon D.S."/>
            <person name="Ravel J."/>
        </authorList>
    </citation>
    <scope>NUCLEOTIDE SEQUENCE [LARGE SCALE GENOMIC DNA]</scope>
    <source>
        <strain evidence="13 14">C0210C1</strain>
    </source>
</reference>
<dbReference type="PANTHER" id="PTHR43738">
    <property type="entry name" value="ABC TRANSPORTER, MEMBRANE PROTEIN"/>
    <property type="match status" value="1"/>
</dbReference>
<evidence type="ECO:0000256" key="5">
    <source>
        <dbReference type="ARBA" id="ARBA00022448"/>
    </source>
</evidence>
<evidence type="ECO:0000256" key="1">
    <source>
        <dbReference type="ARBA" id="ARBA00004651"/>
    </source>
</evidence>
<keyword evidence="9 11" id="KW-0472">Membrane</keyword>
<dbReference type="GO" id="GO:0005886">
    <property type="term" value="C:plasma membrane"/>
    <property type="evidence" value="ECO:0007669"/>
    <property type="project" value="UniProtKB-SubCell"/>
</dbReference>
<sequence length="351" mass="39617">MFLAWKEIRYEKVRYGLITCIILLISYLIFILSALAFGLANENTQVIKEWQMQTIILNENSNLNLNQSILTKQDLEKNKLTKQDASIGQVPIVVKKAKRKTVSSQLIAIKREQYIFKTMSLVAGRKFNNKHEVVVDSLFNQYGYQIGDKIKFNGKNDSYRIVGFVKNAKLNIAPLVYGDFSLWKKIRPMAPTAQATAIVSQRKLNYHHKQAKNYSTKQFVLKLPGYVAQNTTFEMMITFLFIISLITIAIFLYIVTMHKLPSYAVLRAQGVSAKMLVKATVLQSFLLSVVGSMLGLVFTLLTLKAMPITVPMYLSSWMMVSVILGMIFVGLVGSLIPVRSILKVDPASAIN</sequence>
<comment type="similarity">
    <text evidence="2">Belongs to the ABC-4 integral membrane protein family. HrtB subfamily.</text>
</comment>
<dbReference type="AlphaFoldDB" id="A0A6G7B7F4"/>
<evidence type="ECO:0000256" key="3">
    <source>
        <dbReference type="ARBA" id="ARBA00011131"/>
    </source>
</evidence>
<keyword evidence="6" id="KW-1003">Cell membrane</keyword>
<protein>
    <recommendedName>
        <fullName evidence="4">Putative hemin transport system permease protein HrtB</fullName>
    </recommendedName>
</protein>
<evidence type="ECO:0000259" key="12">
    <source>
        <dbReference type="Pfam" id="PF02687"/>
    </source>
</evidence>
<comment type="function">
    <text evidence="10">Part of the ABC transporter complex hrt involved in hemin import. Responsible for the translocation of the substrate across the membrane.</text>
</comment>
<evidence type="ECO:0000256" key="6">
    <source>
        <dbReference type="ARBA" id="ARBA00022475"/>
    </source>
</evidence>
<dbReference type="InterPro" id="IPR051125">
    <property type="entry name" value="ABC-4/HrtB_transporter"/>
</dbReference>
<keyword evidence="7 11" id="KW-0812">Transmembrane</keyword>
<evidence type="ECO:0000256" key="7">
    <source>
        <dbReference type="ARBA" id="ARBA00022692"/>
    </source>
</evidence>
<keyword evidence="8 11" id="KW-1133">Transmembrane helix</keyword>
<evidence type="ECO:0000256" key="11">
    <source>
        <dbReference type="SAM" id="Phobius"/>
    </source>
</evidence>
<dbReference type="Proteomes" id="UP000501676">
    <property type="component" value="Chromosome"/>
</dbReference>
<accession>A0A6G7B7F4</accession>